<organism evidence="6 7">
    <name type="scientific">Floridaenema fluviatile BLCC-F154</name>
    <dbReference type="NCBI Taxonomy" id="3153640"/>
    <lineage>
        <taxon>Bacteria</taxon>
        <taxon>Bacillati</taxon>
        <taxon>Cyanobacteriota</taxon>
        <taxon>Cyanophyceae</taxon>
        <taxon>Oscillatoriophycideae</taxon>
        <taxon>Aerosakkonematales</taxon>
        <taxon>Aerosakkonemataceae</taxon>
        <taxon>Floridanema</taxon>
        <taxon>Floridanema fluviatile</taxon>
    </lineage>
</organism>
<dbReference type="SUPFAM" id="SSF52738">
    <property type="entry name" value="Methylesterase CheB, C-terminal domain"/>
    <property type="match status" value="1"/>
</dbReference>
<comment type="caution">
    <text evidence="6">The sequence shown here is derived from an EMBL/GenBank/DDBJ whole genome shotgun (WGS) entry which is preliminary data.</text>
</comment>
<comment type="catalytic activity">
    <reaction evidence="3">
        <text>[protein]-L-glutamate 5-O-methyl ester + H2O = L-glutamyl-[protein] + methanol + H(+)</text>
        <dbReference type="Rhea" id="RHEA:23236"/>
        <dbReference type="Rhea" id="RHEA-COMP:10208"/>
        <dbReference type="Rhea" id="RHEA-COMP:10311"/>
        <dbReference type="ChEBI" id="CHEBI:15377"/>
        <dbReference type="ChEBI" id="CHEBI:15378"/>
        <dbReference type="ChEBI" id="CHEBI:17790"/>
        <dbReference type="ChEBI" id="CHEBI:29973"/>
        <dbReference type="ChEBI" id="CHEBI:82795"/>
        <dbReference type="EC" id="3.1.1.61"/>
    </reaction>
</comment>
<feature type="active site" evidence="4">
    <location>
        <position position="53"/>
    </location>
</feature>
<dbReference type="PANTHER" id="PTHR42872:SF6">
    <property type="entry name" value="PROTEIN-GLUTAMATE METHYLESTERASE_PROTEIN-GLUTAMINE GLUTAMINASE"/>
    <property type="match status" value="1"/>
</dbReference>
<keyword evidence="1 4" id="KW-0378">Hydrolase</keyword>
<gene>
    <name evidence="6" type="ORF">ACE1B6_17455</name>
</gene>
<name>A0ABV4YEE1_9CYAN</name>
<feature type="active site" evidence="4">
    <location>
        <position position="146"/>
    </location>
</feature>
<dbReference type="EC" id="3.1.1.61" evidence="2"/>
<evidence type="ECO:0000313" key="6">
    <source>
        <dbReference type="EMBL" id="MFB2937038.1"/>
    </source>
</evidence>
<keyword evidence="7" id="KW-1185">Reference proteome</keyword>
<evidence type="ECO:0000256" key="1">
    <source>
        <dbReference type="ARBA" id="ARBA00022801"/>
    </source>
</evidence>
<evidence type="ECO:0000313" key="7">
    <source>
        <dbReference type="Proteomes" id="UP001576776"/>
    </source>
</evidence>
<feature type="active site" evidence="4">
    <location>
        <position position="26"/>
    </location>
</feature>
<accession>A0ABV4YEE1</accession>
<proteinExistence type="predicted"/>
<dbReference type="RefSeq" id="WP_413258531.1">
    <property type="nucleotide sequence ID" value="NZ_JBHFNS010000067.1"/>
</dbReference>
<evidence type="ECO:0000256" key="4">
    <source>
        <dbReference type="PROSITE-ProRule" id="PRU00050"/>
    </source>
</evidence>
<dbReference type="Pfam" id="PF01339">
    <property type="entry name" value="CheB_methylest"/>
    <property type="match status" value="1"/>
</dbReference>
<dbReference type="PANTHER" id="PTHR42872">
    <property type="entry name" value="PROTEIN-GLUTAMATE METHYLESTERASE/PROTEIN-GLUTAMINE GLUTAMINASE"/>
    <property type="match status" value="1"/>
</dbReference>
<dbReference type="InterPro" id="IPR000673">
    <property type="entry name" value="Sig_transdc_resp-reg_Me-estase"/>
</dbReference>
<dbReference type="Gene3D" id="3.40.50.180">
    <property type="entry name" value="Methylesterase CheB, C-terminal domain"/>
    <property type="match status" value="1"/>
</dbReference>
<dbReference type="Proteomes" id="UP001576776">
    <property type="component" value="Unassembled WGS sequence"/>
</dbReference>
<dbReference type="CDD" id="cd16433">
    <property type="entry name" value="CheB"/>
    <property type="match status" value="1"/>
</dbReference>
<sequence length="207" mass="22255">MSYSNENNQVNQPQGLLFDIVGIAASSDGTNAIISILKKLPKDFPVPILIVKHLASGYKSYFPVIFGYRTLLTVKEAEDGEKIKPSTVYVAAPNYHLLVNAEREISLTQTEKIHLVRPAADVLLKTMAENYRERAIAVILTGADSDGAAGVKAIKEMGGTVIAQDRETAKVFGMPSAAIATGCVDFILPIDRIAEAIENLVNKGAIA</sequence>
<evidence type="ECO:0000259" key="5">
    <source>
        <dbReference type="PROSITE" id="PS50122"/>
    </source>
</evidence>
<evidence type="ECO:0000256" key="2">
    <source>
        <dbReference type="ARBA" id="ARBA00039140"/>
    </source>
</evidence>
<feature type="domain" description="CheB-type methylesterase" evidence="5">
    <location>
        <begin position="20"/>
        <end position="204"/>
    </location>
</feature>
<dbReference type="InterPro" id="IPR035909">
    <property type="entry name" value="CheB_C"/>
</dbReference>
<evidence type="ECO:0000256" key="3">
    <source>
        <dbReference type="ARBA" id="ARBA00048267"/>
    </source>
</evidence>
<dbReference type="PROSITE" id="PS50122">
    <property type="entry name" value="CHEB"/>
    <property type="match status" value="1"/>
</dbReference>
<dbReference type="EMBL" id="JBHFNS010000067">
    <property type="protein sequence ID" value="MFB2937038.1"/>
    <property type="molecule type" value="Genomic_DNA"/>
</dbReference>
<reference evidence="6 7" key="1">
    <citation type="submission" date="2024-09" db="EMBL/GenBank/DDBJ databases">
        <title>Floridaenema gen nov. (Aerosakkonemataceae, Aerosakkonematales ord. nov., Cyanobacteria) from benthic tropical and subtropical fresh waters, with the description of four new species.</title>
        <authorList>
            <person name="Moretto J.A."/>
            <person name="Berthold D.E."/>
            <person name="Lefler F.W."/>
            <person name="Huang I.-S."/>
            <person name="Laughinghouse H. IV."/>
        </authorList>
    </citation>
    <scope>NUCLEOTIDE SEQUENCE [LARGE SCALE GENOMIC DNA]</scope>
    <source>
        <strain evidence="6 7">BLCC-F154</strain>
    </source>
</reference>
<keyword evidence="4" id="KW-0145">Chemotaxis</keyword>
<protein>
    <recommendedName>
        <fullName evidence="2">protein-glutamate methylesterase</fullName>
        <ecNumber evidence="2">3.1.1.61</ecNumber>
    </recommendedName>
</protein>